<dbReference type="GeneID" id="54562239"/>
<reference evidence="2" key="1">
    <citation type="journal article" date="2020" name="Stud. Mycol.">
        <title>101 Dothideomycetes genomes: a test case for predicting lifestyles and emergence of pathogens.</title>
        <authorList>
            <person name="Haridas S."/>
            <person name="Albert R."/>
            <person name="Binder M."/>
            <person name="Bloem J."/>
            <person name="Labutti K."/>
            <person name="Salamov A."/>
            <person name="Andreopoulos B."/>
            <person name="Baker S."/>
            <person name="Barry K."/>
            <person name="Bills G."/>
            <person name="Bluhm B."/>
            <person name="Cannon C."/>
            <person name="Castanera R."/>
            <person name="Culley D."/>
            <person name="Daum C."/>
            <person name="Ezra D."/>
            <person name="Gonzalez J."/>
            <person name="Henrissat B."/>
            <person name="Kuo A."/>
            <person name="Liang C."/>
            <person name="Lipzen A."/>
            <person name="Lutzoni F."/>
            <person name="Magnuson J."/>
            <person name="Mondo S."/>
            <person name="Nolan M."/>
            <person name="Ohm R."/>
            <person name="Pangilinan J."/>
            <person name="Park H.-J."/>
            <person name="Ramirez L."/>
            <person name="Alfaro M."/>
            <person name="Sun H."/>
            <person name="Tritt A."/>
            <person name="Yoshinaga Y."/>
            <person name="Zwiers L.-H."/>
            <person name="Turgeon B."/>
            <person name="Goodwin S."/>
            <person name="Spatafora J."/>
            <person name="Crous P."/>
            <person name="Grigoriev I."/>
        </authorList>
    </citation>
    <scope>NUCLEOTIDE SEQUENCE</scope>
    <source>
        <strain evidence="2">ATCC 36951</strain>
    </source>
</reference>
<feature type="region of interest" description="Disordered" evidence="1">
    <location>
        <begin position="33"/>
        <end position="72"/>
    </location>
</feature>
<feature type="region of interest" description="Disordered" evidence="1">
    <location>
        <begin position="244"/>
        <end position="268"/>
    </location>
</feature>
<name>A0A6A6C2H9_ZASCE</name>
<accession>A0A6A6C2H9</accession>
<dbReference type="RefSeq" id="XP_033662140.1">
    <property type="nucleotide sequence ID" value="XM_033808967.1"/>
</dbReference>
<feature type="compositionally biased region" description="Polar residues" evidence="1">
    <location>
        <begin position="194"/>
        <end position="207"/>
    </location>
</feature>
<keyword evidence="3" id="KW-1185">Reference proteome</keyword>
<proteinExistence type="predicted"/>
<dbReference type="AlphaFoldDB" id="A0A6A6C2H9"/>
<dbReference type="OrthoDB" id="3647402at2759"/>
<dbReference type="Proteomes" id="UP000799537">
    <property type="component" value="Unassembled WGS sequence"/>
</dbReference>
<evidence type="ECO:0000313" key="2">
    <source>
        <dbReference type="EMBL" id="KAF2161251.1"/>
    </source>
</evidence>
<dbReference type="EMBL" id="ML993620">
    <property type="protein sequence ID" value="KAF2161251.1"/>
    <property type="molecule type" value="Genomic_DNA"/>
</dbReference>
<organism evidence="2 3">
    <name type="scientific">Zasmidium cellare ATCC 36951</name>
    <dbReference type="NCBI Taxonomy" id="1080233"/>
    <lineage>
        <taxon>Eukaryota</taxon>
        <taxon>Fungi</taxon>
        <taxon>Dikarya</taxon>
        <taxon>Ascomycota</taxon>
        <taxon>Pezizomycotina</taxon>
        <taxon>Dothideomycetes</taxon>
        <taxon>Dothideomycetidae</taxon>
        <taxon>Mycosphaerellales</taxon>
        <taxon>Mycosphaerellaceae</taxon>
        <taxon>Zasmidium</taxon>
    </lineage>
</organism>
<feature type="compositionally biased region" description="Basic residues" evidence="1">
    <location>
        <begin position="40"/>
        <end position="49"/>
    </location>
</feature>
<evidence type="ECO:0000256" key="1">
    <source>
        <dbReference type="SAM" id="MobiDB-lite"/>
    </source>
</evidence>
<sequence>MDSTQFLEAHASTQSLAQTTAQDYSYTLAAMDHKSPNRPLRSHSRKHRSIPLSSGHALFNKPASRDSSEPQPHLRRVQAFSDLVESVGSSFAPVVSVSVAKDDWLEESVAKTKRLLKDKEMAEQMARRVRGVPSIQYLGMGQDSVQLRRKRKSQDLRSEYGSDGDEEKSSPPVSALPLSGHEEHSPNSADDDNTTIATINSDNSTFARTPPRFYSLSRRASDPLPAKILACSCCGNGFFIGGGGNGGQEIAGSDDTSSDEFTDRVCPE</sequence>
<evidence type="ECO:0000313" key="3">
    <source>
        <dbReference type="Proteomes" id="UP000799537"/>
    </source>
</evidence>
<gene>
    <name evidence="2" type="ORF">M409DRAFT_28290</name>
</gene>
<feature type="region of interest" description="Disordered" evidence="1">
    <location>
        <begin position="143"/>
        <end position="209"/>
    </location>
</feature>
<protein>
    <submittedName>
        <fullName evidence="2">Uncharacterized protein</fullName>
    </submittedName>
</protein>